<organism evidence="2 3">
    <name type="scientific">Vibrio europaeus</name>
    <dbReference type="NCBI Taxonomy" id="300876"/>
    <lineage>
        <taxon>Bacteria</taxon>
        <taxon>Pseudomonadati</taxon>
        <taxon>Pseudomonadota</taxon>
        <taxon>Gammaproteobacteria</taxon>
        <taxon>Vibrionales</taxon>
        <taxon>Vibrionaceae</taxon>
        <taxon>Vibrio</taxon>
        <taxon>Vibrio oreintalis group</taxon>
    </lineage>
</organism>
<dbReference type="AlphaFoldDB" id="A0AAE7ATE0"/>
<accession>A0AAE7ATE0</accession>
<keyword evidence="1" id="KW-0472">Membrane</keyword>
<keyword evidence="1" id="KW-1133">Transmembrane helix</keyword>
<sequence length="130" mass="14444">MNYLPKMFATKFSYFSKVSPIGTMGYMFGSMIVILMLVLVISELHGLLVAPLFSGYILFVLGVMSAKFYSRKPVILTDPVAVKIASTDISNNIAKVGKSLFELVFLLFFYFMLFGALLFLLAPLLALSFT</sequence>
<gene>
    <name evidence="2" type="ORF">HOO69_06425</name>
</gene>
<proteinExistence type="predicted"/>
<feature type="transmembrane region" description="Helical" evidence="1">
    <location>
        <begin position="21"/>
        <end position="41"/>
    </location>
</feature>
<evidence type="ECO:0000256" key="1">
    <source>
        <dbReference type="SAM" id="Phobius"/>
    </source>
</evidence>
<protein>
    <submittedName>
        <fullName evidence="2">Uncharacterized protein</fullName>
    </submittedName>
</protein>
<name>A0AAE7ATE0_9VIBR</name>
<keyword evidence="1" id="KW-0812">Transmembrane</keyword>
<reference evidence="2 3" key="1">
    <citation type="submission" date="2020-05" db="EMBL/GenBank/DDBJ databases">
        <title>First description outside Europe of the emergent pathogen for shellfish aquaculture Vibrio europaeus.</title>
        <authorList>
            <person name="Dubert J."/>
            <person name="Rojas R."/>
        </authorList>
    </citation>
    <scope>NUCLEOTIDE SEQUENCE [LARGE SCALE GENOMIC DNA]</scope>
    <source>
        <strain evidence="2 3">NPI-1</strain>
    </source>
</reference>
<dbReference type="RefSeq" id="WP_171801623.1">
    <property type="nucleotide sequence ID" value="NZ_CP053541.1"/>
</dbReference>
<feature type="transmembrane region" description="Helical" evidence="1">
    <location>
        <begin position="47"/>
        <end position="66"/>
    </location>
</feature>
<dbReference type="Proteomes" id="UP000501443">
    <property type="component" value="Chromosome 1"/>
</dbReference>
<feature type="transmembrane region" description="Helical" evidence="1">
    <location>
        <begin position="103"/>
        <end position="127"/>
    </location>
</feature>
<evidence type="ECO:0000313" key="3">
    <source>
        <dbReference type="Proteomes" id="UP000501443"/>
    </source>
</evidence>
<dbReference type="EMBL" id="CP053541">
    <property type="protein sequence ID" value="QJY36267.1"/>
    <property type="molecule type" value="Genomic_DNA"/>
</dbReference>
<evidence type="ECO:0000313" key="2">
    <source>
        <dbReference type="EMBL" id="QJY36267.1"/>
    </source>
</evidence>